<proteinExistence type="predicted"/>
<protein>
    <recommendedName>
        <fullName evidence="5">Cell division protein FtsQ</fullName>
    </recommendedName>
</protein>
<evidence type="ECO:0000313" key="4">
    <source>
        <dbReference type="Proteomes" id="UP000546464"/>
    </source>
</evidence>
<evidence type="ECO:0000256" key="2">
    <source>
        <dbReference type="SAM" id="Phobius"/>
    </source>
</evidence>
<evidence type="ECO:0000313" key="3">
    <source>
        <dbReference type="EMBL" id="MBC2595374.1"/>
    </source>
</evidence>
<name>A0A842HIH6_9BACT</name>
<feature type="compositionally biased region" description="Low complexity" evidence="1">
    <location>
        <begin position="11"/>
        <end position="21"/>
    </location>
</feature>
<dbReference type="EMBL" id="JACHVB010000035">
    <property type="protein sequence ID" value="MBC2595374.1"/>
    <property type="molecule type" value="Genomic_DNA"/>
</dbReference>
<comment type="caution">
    <text evidence="3">The sequence shown here is derived from an EMBL/GenBank/DDBJ whole genome shotgun (WGS) entry which is preliminary data.</text>
</comment>
<gene>
    <name evidence="3" type="ORF">H5P28_13990</name>
</gene>
<feature type="region of interest" description="Disordered" evidence="1">
    <location>
        <begin position="1"/>
        <end position="26"/>
    </location>
</feature>
<accession>A0A842HIH6</accession>
<evidence type="ECO:0000256" key="1">
    <source>
        <dbReference type="SAM" id="MobiDB-lite"/>
    </source>
</evidence>
<dbReference type="RefSeq" id="WP_185676325.1">
    <property type="nucleotide sequence ID" value="NZ_JACHVB010000035.1"/>
</dbReference>
<dbReference type="Proteomes" id="UP000546464">
    <property type="component" value="Unassembled WGS sequence"/>
</dbReference>
<keyword evidence="4" id="KW-1185">Reference proteome</keyword>
<organism evidence="3 4">
    <name type="scientific">Ruficoccus amylovorans</name>
    <dbReference type="NCBI Taxonomy" id="1804625"/>
    <lineage>
        <taxon>Bacteria</taxon>
        <taxon>Pseudomonadati</taxon>
        <taxon>Verrucomicrobiota</taxon>
        <taxon>Opitutia</taxon>
        <taxon>Puniceicoccales</taxon>
        <taxon>Cerasicoccaceae</taxon>
        <taxon>Ruficoccus</taxon>
    </lineage>
</organism>
<reference evidence="3 4" key="1">
    <citation type="submission" date="2020-07" db="EMBL/GenBank/DDBJ databases">
        <authorList>
            <person name="Feng X."/>
        </authorList>
    </citation>
    <scope>NUCLEOTIDE SEQUENCE [LARGE SCALE GENOMIC DNA]</scope>
    <source>
        <strain evidence="3 4">JCM31066</strain>
    </source>
</reference>
<sequence length="309" mass="34492">MAKKKTAKNQSSSWHSIKQSSAGRGQTKVARKRRWAISARMAGAVFAVLLVLWGIAGGLYFLNTKSEKLTVVGASGQLRNIYFQTDGVLSRDWLMERIDLPREIALADVDIEGIRRHLLSAGQTREVSVEKRFPDSLVVSVRERRPVMRLVIVDASGRRGLRLVDAEGVVYQGSHYAPDQLEPLPFLDVASIGREGDGYAPVAGMTTICELIDLAKNGYPEIFENWRIVSVRNFQGDPAELGATIKVVTRDKQELVFAPSGFDNQLSRLRKIYTRLEERPVGQVPRIDLSYQEPVLTLAQSQGRTSRSR</sequence>
<keyword evidence="2" id="KW-0472">Membrane</keyword>
<keyword evidence="2" id="KW-1133">Transmembrane helix</keyword>
<keyword evidence="2" id="KW-0812">Transmembrane</keyword>
<dbReference type="AlphaFoldDB" id="A0A842HIH6"/>
<feature type="transmembrane region" description="Helical" evidence="2">
    <location>
        <begin position="41"/>
        <end position="62"/>
    </location>
</feature>
<evidence type="ECO:0008006" key="5">
    <source>
        <dbReference type="Google" id="ProtNLM"/>
    </source>
</evidence>